<dbReference type="EMBL" id="CAJVQA010009543">
    <property type="protein sequence ID" value="CAG8686119.1"/>
    <property type="molecule type" value="Genomic_DNA"/>
</dbReference>
<sequence>KKKSTSKLNQSKNLKSHEITQTDSSMNEEDEYDNQDDNSLKVLCYNLDEMQEVITKIIEEAEAQNKSIKFVYEIEIDQDILSTISLTKLDLDSNDLKTIENRFLQLAYTFIMPLELESGYYWEKKIDSQLPKRVSEARAPIERYACLDNIKLTIIPEEQYILVQRHHNVVHTKPTYWQIEFPIEARKWIQNNVSFNIRYHNSVEVNFSLSVLQDKLVVNHNIMRKRREKYTYYKKKFNAALELYQQEMDNDNFIKNFNALMVSLLKEIEKCKAVLQVYK</sequence>
<evidence type="ECO:0000256" key="1">
    <source>
        <dbReference type="SAM" id="MobiDB-lite"/>
    </source>
</evidence>
<reference evidence="2" key="1">
    <citation type="submission" date="2021-06" db="EMBL/GenBank/DDBJ databases">
        <authorList>
            <person name="Kallberg Y."/>
            <person name="Tangrot J."/>
            <person name="Rosling A."/>
        </authorList>
    </citation>
    <scope>NUCLEOTIDE SEQUENCE</scope>
    <source>
        <strain evidence="2">FL966</strain>
    </source>
</reference>
<feature type="compositionally biased region" description="Polar residues" evidence="1">
    <location>
        <begin position="1"/>
        <end position="14"/>
    </location>
</feature>
<comment type="caution">
    <text evidence="2">The sequence shown here is derived from an EMBL/GenBank/DDBJ whole genome shotgun (WGS) entry which is preliminary data.</text>
</comment>
<dbReference type="Proteomes" id="UP000789759">
    <property type="component" value="Unassembled WGS sequence"/>
</dbReference>
<feature type="non-terminal residue" evidence="2">
    <location>
        <position position="1"/>
    </location>
</feature>
<evidence type="ECO:0000313" key="2">
    <source>
        <dbReference type="EMBL" id="CAG8686119.1"/>
    </source>
</evidence>
<protein>
    <submittedName>
        <fullName evidence="2">21499_t:CDS:1</fullName>
    </submittedName>
</protein>
<feature type="region of interest" description="Disordered" evidence="1">
    <location>
        <begin position="1"/>
        <end position="34"/>
    </location>
</feature>
<dbReference type="InterPro" id="IPR001611">
    <property type="entry name" value="Leu-rich_rpt"/>
</dbReference>
<organism evidence="2 3">
    <name type="scientific">Cetraspora pellucida</name>
    <dbReference type="NCBI Taxonomy" id="1433469"/>
    <lineage>
        <taxon>Eukaryota</taxon>
        <taxon>Fungi</taxon>
        <taxon>Fungi incertae sedis</taxon>
        <taxon>Mucoromycota</taxon>
        <taxon>Glomeromycotina</taxon>
        <taxon>Glomeromycetes</taxon>
        <taxon>Diversisporales</taxon>
        <taxon>Gigasporaceae</taxon>
        <taxon>Cetraspora</taxon>
    </lineage>
</organism>
<accession>A0A9N9ERD1</accession>
<gene>
    <name evidence="2" type="ORF">CPELLU_LOCUS11076</name>
</gene>
<dbReference type="OrthoDB" id="2431195at2759"/>
<dbReference type="PROSITE" id="PS51450">
    <property type="entry name" value="LRR"/>
    <property type="match status" value="1"/>
</dbReference>
<keyword evidence="3" id="KW-1185">Reference proteome</keyword>
<name>A0A9N9ERD1_9GLOM</name>
<proteinExistence type="predicted"/>
<dbReference type="AlphaFoldDB" id="A0A9N9ERD1"/>
<evidence type="ECO:0000313" key="3">
    <source>
        <dbReference type="Proteomes" id="UP000789759"/>
    </source>
</evidence>